<dbReference type="Gene3D" id="3.20.20.70">
    <property type="entry name" value="Aldolase class I"/>
    <property type="match status" value="1"/>
</dbReference>
<evidence type="ECO:0000256" key="2">
    <source>
        <dbReference type="ARBA" id="ARBA00023235"/>
    </source>
</evidence>
<dbReference type="EC" id="5.3.1.1" evidence="3"/>
<dbReference type="Pfam" id="PF00121">
    <property type="entry name" value="TIM"/>
    <property type="match status" value="1"/>
</dbReference>
<comment type="subcellular location">
    <subcellularLocation>
        <location evidence="3">Cytoplasm</location>
    </subcellularLocation>
</comment>
<sequence length="311" mass="34200">MVMTHLFVNLKRFEVSRAKGGLCPYESPKLWIEGILAETVKLGVGTLDELQVVYLVPEALIIPAQEKLAEYDEDLRKCIQIGCQSVFRQNIVIGGNFGAFTSSFPAASAYQLGCRWSMIAHSEERRDKKGVIAAFEPDLDKNENLKKRAAVAVDSLVNQEVLAALEQGMNILLCVGETAEERGNGSPDEQKKRTSEILAGQLKRGLDQVRMHLSRQQIVIGYEPIWAIGPGKTPPDGEYISFVSRLIKDEVQKILDIDIPVIYGGGLNEKNAATISNVPSIDGGLVALTRFTGEIGFFAADFKTIIDIYLS</sequence>
<name>A0A1Q8QU73_9FIRM</name>
<comment type="subunit">
    <text evidence="3">Homodimer.</text>
</comment>
<keyword evidence="2 3" id="KW-0413">Isomerase</keyword>
<dbReference type="RefSeq" id="WP_235838826.1">
    <property type="nucleotide sequence ID" value="NZ_MLBF01000022.1"/>
</dbReference>
<dbReference type="InterPro" id="IPR013785">
    <property type="entry name" value="Aldolase_TIM"/>
</dbReference>
<evidence type="ECO:0000256" key="1">
    <source>
        <dbReference type="ARBA" id="ARBA00007422"/>
    </source>
</evidence>
<dbReference type="GO" id="GO:0046166">
    <property type="term" value="P:glyceraldehyde-3-phosphate biosynthetic process"/>
    <property type="evidence" value="ECO:0007669"/>
    <property type="project" value="TreeGrafter"/>
</dbReference>
<dbReference type="GO" id="GO:0019563">
    <property type="term" value="P:glycerol catabolic process"/>
    <property type="evidence" value="ECO:0007669"/>
    <property type="project" value="TreeGrafter"/>
</dbReference>
<keyword evidence="3" id="KW-0963">Cytoplasm</keyword>
<dbReference type="PROSITE" id="PS51440">
    <property type="entry name" value="TIM_2"/>
    <property type="match status" value="1"/>
</dbReference>
<keyword evidence="5" id="KW-1185">Reference proteome</keyword>
<dbReference type="Proteomes" id="UP000186102">
    <property type="component" value="Unassembled WGS sequence"/>
</dbReference>
<dbReference type="UniPathway" id="UPA00109">
    <property type="reaction ID" value="UER00189"/>
</dbReference>
<dbReference type="InterPro" id="IPR035990">
    <property type="entry name" value="TIM_sf"/>
</dbReference>
<gene>
    <name evidence="4" type="ORF">DSOL_2906</name>
</gene>
<dbReference type="EMBL" id="MLBF01000022">
    <property type="protein sequence ID" value="OLN30788.1"/>
    <property type="molecule type" value="Genomic_DNA"/>
</dbReference>
<dbReference type="CDD" id="cd00311">
    <property type="entry name" value="TIM"/>
    <property type="match status" value="1"/>
</dbReference>
<evidence type="ECO:0000256" key="3">
    <source>
        <dbReference type="RuleBase" id="RU363013"/>
    </source>
</evidence>
<protein>
    <recommendedName>
        <fullName evidence="3">Triosephosphate isomerase</fullName>
        <ecNumber evidence="3">5.3.1.1</ecNumber>
    </recommendedName>
</protein>
<dbReference type="PANTHER" id="PTHR21139:SF42">
    <property type="entry name" value="TRIOSEPHOSPHATE ISOMERASE"/>
    <property type="match status" value="1"/>
</dbReference>
<keyword evidence="3" id="KW-0312">Gluconeogenesis</keyword>
<comment type="pathway">
    <text evidence="3">Carbohydrate degradation; glycolysis; D-glyceraldehyde 3-phosphate from glycerone phosphate: step 1/1.</text>
</comment>
<reference evidence="4 5" key="1">
    <citation type="submission" date="2016-09" db="EMBL/GenBank/DDBJ databases">
        <title>Complete genome of Desulfosporosinus sp. OL.</title>
        <authorList>
            <person name="Mardanov A."/>
            <person name="Beletsky A."/>
            <person name="Panova A."/>
            <person name="Karnachuk O."/>
            <person name="Ravin N."/>
        </authorList>
    </citation>
    <scope>NUCLEOTIDE SEQUENCE [LARGE SCALE GENOMIC DNA]</scope>
    <source>
        <strain evidence="4 5">OL</strain>
    </source>
</reference>
<dbReference type="GO" id="GO:0006094">
    <property type="term" value="P:gluconeogenesis"/>
    <property type="evidence" value="ECO:0007669"/>
    <property type="project" value="UniProtKB-UniPathway"/>
</dbReference>
<dbReference type="PANTHER" id="PTHR21139">
    <property type="entry name" value="TRIOSEPHOSPHATE ISOMERASE"/>
    <property type="match status" value="1"/>
</dbReference>
<comment type="similarity">
    <text evidence="1 3">Belongs to the triosephosphate isomerase family.</text>
</comment>
<accession>A0A1Q8QU73</accession>
<dbReference type="InterPro" id="IPR000652">
    <property type="entry name" value="Triosephosphate_isomerase"/>
</dbReference>
<dbReference type="AlphaFoldDB" id="A0A1Q8QU73"/>
<comment type="pathway">
    <text evidence="3">Carbohydrate biosynthesis; gluconeogenesis.</text>
</comment>
<dbReference type="GO" id="GO:0006096">
    <property type="term" value="P:glycolytic process"/>
    <property type="evidence" value="ECO:0007669"/>
    <property type="project" value="UniProtKB-UniPathway"/>
</dbReference>
<dbReference type="GO" id="GO:0004807">
    <property type="term" value="F:triose-phosphate isomerase activity"/>
    <property type="evidence" value="ECO:0007669"/>
    <property type="project" value="UniProtKB-EC"/>
</dbReference>
<proteinExistence type="inferred from homology"/>
<dbReference type="STRING" id="1888891.DSOL_2906"/>
<dbReference type="UniPathway" id="UPA00138"/>
<comment type="caution">
    <text evidence="4">The sequence shown here is derived from an EMBL/GenBank/DDBJ whole genome shotgun (WGS) entry which is preliminary data.</text>
</comment>
<dbReference type="GO" id="GO:0005829">
    <property type="term" value="C:cytosol"/>
    <property type="evidence" value="ECO:0007669"/>
    <property type="project" value="TreeGrafter"/>
</dbReference>
<evidence type="ECO:0000313" key="4">
    <source>
        <dbReference type="EMBL" id="OLN30788.1"/>
    </source>
</evidence>
<keyword evidence="3" id="KW-0324">Glycolysis</keyword>
<comment type="catalytic activity">
    <reaction evidence="3">
        <text>D-glyceraldehyde 3-phosphate = dihydroxyacetone phosphate</text>
        <dbReference type="Rhea" id="RHEA:18585"/>
        <dbReference type="ChEBI" id="CHEBI:57642"/>
        <dbReference type="ChEBI" id="CHEBI:59776"/>
        <dbReference type="EC" id="5.3.1.1"/>
    </reaction>
</comment>
<dbReference type="SUPFAM" id="SSF51351">
    <property type="entry name" value="Triosephosphate isomerase (TIM)"/>
    <property type="match status" value="1"/>
</dbReference>
<evidence type="ECO:0000313" key="5">
    <source>
        <dbReference type="Proteomes" id="UP000186102"/>
    </source>
</evidence>
<organism evidence="4 5">
    <name type="scientific">Desulfosporosinus metallidurans</name>
    <dbReference type="NCBI Taxonomy" id="1888891"/>
    <lineage>
        <taxon>Bacteria</taxon>
        <taxon>Bacillati</taxon>
        <taxon>Bacillota</taxon>
        <taxon>Clostridia</taxon>
        <taxon>Eubacteriales</taxon>
        <taxon>Desulfitobacteriaceae</taxon>
        <taxon>Desulfosporosinus</taxon>
    </lineage>
</organism>